<dbReference type="Pfam" id="PF00078">
    <property type="entry name" value="RVT_1"/>
    <property type="match status" value="1"/>
</dbReference>
<comment type="caution">
    <text evidence="2">The sequence shown here is derived from an EMBL/GenBank/DDBJ whole genome shotgun (WGS) entry which is preliminary data.</text>
</comment>
<gene>
    <name evidence="2" type="ORF">Tco_1057503</name>
</gene>
<dbReference type="CDD" id="cd01650">
    <property type="entry name" value="RT_nLTR_like"/>
    <property type="match status" value="1"/>
</dbReference>
<evidence type="ECO:0000313" key="3">
    <source>
        <dbReference type="Proteomes" id="UP001151760"/>
    </source>
</evidence>
<protein>
    <submittedName>
        <fullName evidence="2">RNA-directed DNA polymerase, eukaryota</fullName>
    </submittedName>
</protein>
<dbReference type="SUPFAM" id="SSF56672">
    <property type="entry name" value="DNA/RNA polymerases"/>
    <property type="match status" value="1"/>
</dbReference>
<keyword evidence="2" id="KW-0808">Transferase</keyword>
<evidence type="ECO:0000313" key="2">
    <source>
        <dbReference type="EMBL" id="GJT83161.1"/>
    </source>
</evidence>
<keyword evidence="2" id="KW-0548">Nucleotidyltransferase</keyword>
<dbReference type="InterPro" id="IPR000477">
    <property type="entry name" value="RT_dom"/>
</dbReference>
<feature type="domain" description="Reverse transcriptase" evidence="1">
    <location>
        <begin position="481"/>
        <end position="759"/>
    </location>
</feature>
<dbReference type="PANTHER" id="PTHR33116:SF78">
    <property type="entry name" value="OS12G0587133 PROTEIN"/>
    <property type="match status" value="1"/>
</dbReference>
<dbReference type="InterPro" id="IPR043502">
    <property type="entry name" value="DNA/RNA_pol_sf"/>
</dbReference>
<dbReference type="Gene3D" id="3.60.10.10">
    <property type="entry name" value="Endonuclease/exonuclease/phosphatase"/>
    <property type="match status" value="1"/>
</dbReference>
<dbReference type="Proteomes" id="UP001151760">
    <property type="component" value="Unassembled WGS sequence"/>
</dbReference>
<proteinExistence type="predicted"/>
<dbReference type="GO" id="GO:0003964">
    <property type="term" value="F:RNA-directed DNA polymerase activity"/>
    <property type="evidence" value="ECO:0007669"/>
    <property type="project" value="UniProtKB-KW"/>
</dbReference>
<keyword evidence="3" id="KW-1185">Reference proteome</keyword>
<sequence>MNFLSLNIQGLGKKAKKEWVKDLCNKNKVNFMSLQETKMKIMETFCVRKCWGNMSFEYEHSDAVGNSGGILCVWDPLCFHKVNTTKSDSFVMIRGVWKASGVKLMLVSVYAPHVSKEKHLLWDYLESEIKRWEGEVIIMGDFNEVRYKCERFGSVFNAFDANVFNSFIVDSGLVEVVLGGNKFTWCHKSGSKMSKLDRFLVSENLMNAYPNINAITMPRFLSDHCPIFLREISHDYGPIPFKVFHHWFDIAEFNNLVEDIWNKYSSKESNPIRYFSHKLKFLKGKIREWNLSRRSADISLFNKLKIDLDTIDEVIDRGDGNDSVTSKRVDILNDLNDLNNIRMMEVAQKSKIRWAIEGDENSSFFHGMLNKKRRTLNVRGILVEGNWIEKPSDVKEEFFKHFSTRFQTPGDKEAIIDMDFPIVLSEKDRLHIEREVSNDEVKNAVWECGMDKSPGPDGFTFGFYRKYWDLIKGDVINAVRFFFTHNDIPLGCNSSFITLIPKNINAKLVKEFRPISLIGSFYKIVAKILAIRLASVIKDLVNEVQSAFIADRQILDGPFLLNEVIQWCNSKKKQMLIFKVDFEKAYDSVRWDYLDEILRKFGFGDKWCKWIQCCLKSSKGSILVNGSPTKEFDFGRGLKQGDPLSSFLFLLVMESLHLSFSQVVKAGMFQGMSIGDGSVILSHLFYADDAVFVGQWNASNINTLVHVLDCFHQVSGLRINMCKSKIMGLNVDGESVNSAARKLGCLVLDIPFIYLGSIVGDNMTRQQAWQEIVDRVKSKLSIWKMKMLSIGGRLTLVKSVLGSLPIYNFSIFKVPMCVLNELEGIRRKFFNGHEQDSRRSTWVKWNKVLMSKDRGGLGVSSLYAINRGLLIKWVWRFVSHSESLWARSIKAIHGSNIQCPSPLRKRYNSCWKSILHEVNSLSKRGIQVLKYLQIKLGDGKSTKFWYDSWCEEGVLKEKFPRVFALELCKNMNVADKVSQLNPFQTFRRTPRGGIEQDQFQQIDRILQKVNLKPIKGKLVWEWDKSGTFL</sequence>
<name>A0ABQ5H5T6_9ASTR</name>
<keyword evidence="2" id="KW-0695">RNA-directed DNA polymerase</keyword>
<reference evidence="2" key="2">
    <citation type="submission" date="2022-01" db="EMBL/GenBank/DDBJ databases">
        <authorList>
            <person name="Yamashiro T."/>
            <person name="Shiraishi A."/>
            <person name="Satake H."/>
            <person name="Nakayama K."/>
        </authorList>
    </citation>
    <scope>NUCLEOTIDE SEQUENCE</scope>
</reference>
<dbReference type="PROSITE" id="PS50878">
    <property type="entry name" value="RT_POL"/>
    <property type="match status" value="1"/>
</dbReference>
<organism evidence="2 3">
    <name type="scientific">Tanacetum coccineum</name>
    <dbReference type="NCBI Taxonomy" id="301880"/>
    <lineage>
        <taxon>Eukaryota</taxon>
        <taxon>Viridiplantae</taxon>
        <taxon>Streptophyta</taxon>
        <taxon>Embryophyta</taxon>
        <taxon>Tracheophyta</taxon>
        <taxon>Spermatophyta</taxon>
        <taxon>Magnoliopsida</taxon>
        <taxon>eudicotyledons</taxon>
        <taxon>Gunneridae</taxon>
        <taxon>Pentapetalae</taxon>
        <taxon>asterids</taxon>
        <taxon>campanulids</taxon>
        <taxon>Asterales</taxon>
        <taxon>Asteraceae</taxon>
        <taxon>Asteroideae</taxon>
        <taxon>Anthemideae</taxon>
        <taxon>Anthemidinae</taxon>
        <taxon>Tanacetum</taxon>
    </lineage>
</organism>
<dbReference type="InterPro" id="IPR036691">
    <property type="entry name" value="Endo/exonu/phosph_ase_sf"/>
</dbReference>
<reference evidence="2" key="1">
    <citation type="journal article" date="2022" name="Int. J. Mol. Sci.">
        <title>Draft Genome of Tanacetum Coccineum: Genomic Comparison of Closely Related Tanacetum-Family Plants.</title>
        <authorList>
            <person name="Yamashiro T."/>
            <person name="Shiraishi A."/>
            <person name="Nakayama K."/>
            <person name="Satake H."/>
        </authorList>
    </citation>
    <scope>NUCLEOTIDE SEQUENCE</scope>
</reference>
<evidence type="ECO:0000259" key="1">
    <source>
        <dbReference type="PROSITE" id="PS50878"/>
    </source>
</evidence>
<dbReference type="EMBL" id="BQNB010019235">
    <property type="protein sequence ID" value="GJT83161.1"/>
    <property type="molecule type" value="Genomic_DNA"/>
</dbReference>
<accession>A0ABQ5H5T6</accession>
<dbReference type="PANTHER" id="PTHR33116">
    <property type="entry name" value="REVERSE TRANSCRIPTASE ZINC-BINDING DOMAIN-CONTAINING PROTEIN-RELATED-RELATED"/>
    <property type="match status" value="1"/>
</dbReference>
<dbReference type="SUPFAM" id="SSF56219">
    <property type="entry name" value="DNase I-like"/>
    <property type="match status" value="1"/>
</dbReference>